<dbReference type="Pfam" id="PF11935">
    <property type="entry name" value="SYMPK_PTA1_N"/>
    <property type="match status" value="1"/>
</dbReference>
<feature type="domain" description="Symplekin C-terminal" evidence="3">
    <location>
        <begin position="1141"/>
        <end position="1319"/>
    </location>
</feature>
<dbReference type="InterPro" id="IPR022075">
    <property type="entry name" value="Symplekin_C"/>
</dbReference>
<feature type="non-terminal residue" evidence="4">
    <location>
        <position position="1"/>
    </location>
</feature>
<dbReference type="InterPro" id="IPR032460">
    <property type="entry name" value="Symplekin/Pta1_N"/>
</dbReference>
<evidence type="ECO:0000259" key="3">
    <source>
        <dbReference type="Pfam" id="PF12295"/>
    </source>
</evidence>
<accession>A0A1D1XLJ3</accession>
<evidence type="ECO:0000256" key="1">
    <source>
        <dbReference type="SAM" id="MobiDB-lite"/>
    </source>
</evidence>
<dbReference type="InterPro" id="IPR011989">
    <property type="entry name" value="ARM-like"/>
</dbReference>
<organism evidence="4">
    <name type="scientific">Anthurium amnicola</name>
    <dbReference type="NCBI Taxonomy" id="1678845"/>
    <lineage>
        <taxon>Eukaryota</taxon>
        <taxon>Viridiplantae</taxon>
        <taxon>Streptophyta</taxon>
        <taxon>Embryophyta</taxon>
        <taxon>Tracheophyta</taxon>
        <taxon>Spermatophyta</taxon>
        <taxon>Magnoliopsida</taxon>
        <taxon>Liliopsida</taxon>
        <taxon>Araceae</taxon>
        <taxon>Pothoideae</taxon>
        <taxon>Potheae</taxon>
        <taxon>Anthurium</taxon>
    </lineage>
</organism>
<sequence length="1359" mass="148432">LISFSPHSTHPSLPQGRNAFDVPPSPHPDSLQTLPDASPSGPFSAPFHTALSLHQFPIHMEFEGRGRQPRADGFGMPEKFLADAPAPGRAEVELRDPSRALALLGELGPSVTEESLMLMPILLSLLKHDAAIVIRQSILSGTRFFCTVLEEIALQLHQVGKVGRLLEDMWAWMIQFKDAICSLALEPGSVSLRALTVKFLEIYILLFTSDTDNHEGAFVEDKASGFNISQLIGVHPIFEPALISSEMNKCLGLMLDLLQSASTSRGSLTITIINCLSAIARKRPVYYSRILSALLAFDPDSQTKEGGHLASVRYSLKTAFVGFLRCSHHPSITESRDRLIRALRSLNPGEATEQIIRQIDKMSKNAEHVSRDARFYKEEKISSQLLVSGDTILKRSIMQANDGAPIPDDVLVKRSRCSVPVNSVASNDFSRDDDDDDVGGGGDGDVDAANGFSSNVSLLDSDLTPAEKMIVMIGALLAQGERGAESLEILISQIQADLLADIVMFNMKHLPRSPLPLFGGLGSYASRSSLSDSSLQMLPSIPVSVSSDTTDVSSQIVSSPPSSTVSSTSTTDTPSVPNLLAETKRDPRRDPRRLDPRRVTASVGQQPMMNLENSDDLQSGLDGSSSKPLPVPVAMKTDSSLVPLTSKSEMVISESSLSQSADISTMKESPALLDQPMENGPSLAVEVAPAVPLSPIDDHDVEPSTPSEATGHDGVDISIFDSDQLSSAVSTSALISEKAPQDLALLPLFIDLTCEQEQILSRLAIGRITESYKQIRITGCTHARLCLLGRLVSQADADIVEMLQKYIIRDYHHQKGHELAMYILYHLQSVMVSGAEEQCSSSAAEVYEKFFLVLAKSLFNILPASDKSFSRLLNEAPFLPESVLNLLEDLCHSSGCDQRGKDVREGDRITQGLGAVWSLILIRPHNRKACLNIALKCAVDSQDEVRGKAIRLVANKLYPLSYVSENIEEFAKTMILSLVNRQIPGKDLTLGTSGEQRMETGSQETSTSGSQMLELGSVESVGIKNVQPSSQSARAVSFIQAQQYCSLFFALCIKKPHLLQLVFDIYGKAPKAVKQSIHWHVPDLIRKLGSSCSELLHIISVFPEGSENLLMLVLQIMTEEMTPSADLIATIKHLHATKFKDAVILIPILSSLSKDEVLPIFPRLVDLPIEKFQTALARILQGSAHTGPALTPAEVLIAIHDINPEKDGVALKKIMDSCTTCFEQRTVFTQQVLVKALNELIERIPLPLLFMRTVIQAIDAFPALVDFVMEILSKLVAKQIWRMPKLWAGFLKCVSQTQPHSFNVLLQLPSAQLENVLQKHANLRGSLAAYANQANIRSSLARPILEVLGLINEQQQPSR</sequence>
<dbReference type="Pfam" id="PF12295">
    <property type="entry name" value="Symplekin_C"/>
    <property type="match status" value="1"/>
</dbReference>
<dbReference type="Gene3D" id="1.25.10.10">
    <property type="entry name" value="Leucine-rich Repeat Variant"/>
    <property type="match status" value="1"/>
</dbReference>
<feature type="region of interest" description="Disordered" evidence="1">
    <location>
        <begin position="423"/>
        <end position="448"/>
    </location>
</feature>
<evidence type="ECO:0000313" key="4">
    <source>
        <dbReference type="EMBL" id="JAT43259.1"/>
    </source>
</evidence>
<dbReference type="PANTHER" id="PTHR47184:SF3">
    <property type="entry name" value="PHOSPHATIDYLINOSITOL 3-AND 4-KINASE FAMILY PROTEIN-RELATED"/>
    <property type="match status" value="1"/>
</dbReference>
<feature type="domain" description="Symplekin/Pta1 N-terminal" evidence="2">
    <location>
        <begin position="132"/>
        <end position="342"/>
    </location>
</feature>
<reference evidence="4" key="1">
    <citation type="submission" date="2015-07" db="EMBL/GenBank/DDBJ databases">
        <title>Transcriptome Assembly of Anthurium amnicola.</title>
        <authorList>
            <person name="Suzuki J."/>
        </authorList>
    </citation>
    <scope>NUCLEOTIDE SEQUENCE</scope>
</reference>
<feature type="region of interest" description="Disordered" evidence="1">
    <location>
        <begin position="1"/>
        <end position="40"/>
    </location>
</feature>
<feature type="compositionally biased region" description="Low complexity" evidence="1">
    <location>
        <begin position="999"/>
        <end position="1009"/>
    </location>
</feature>
<proteinExistence type="predicted"/>
<feature type="region of interest" description="Disordered" evidence="1">
    <location>
        <begin position="989"/>
        <end position="1009"/>
    </location>
</feature>
<protein>
    <submittedName>
        <fullName evidence="4">Symplekin</fullName>
    </submittedName>
</protein>
<dbReference type="EMBL" id="GDJX01024677">
    <property type="protein sequence ID" value="JAT43259.1"/>
    <property type="molecule type" value="Transcribed_RNA"/>
</dbReference>
<dbReference type="PANTHER" id="PTHR47184">
    <property type="entry name" value="PHOSPHATIDYLINOSITOL 3-AND 4-KINASE FAMILY PROTEIN-RELATED"/>
    <property type="match status" value="1"/>
</dbReference>
<gene>
    <name evidence="4" type="primary">Sympk_5</name>
    <name evidence="4" type="ORF">g.42125</name>
</gene>
<evidence type="ECO:0000259" key="2">
    <source>
        <dbReference type="Pfam" id="PF11935"/>
    </source>
</evidence>
<feature type="region of interest" description="Disordered" evidence="1">
    <location>
        <begin position="545"/>
        <end position="628"/>
    </location>
</feature>
<feature type="compositionally biased region" description="Polar residues" evidence="1">
    <location>
        <begin position="602"/>
        <end position="612"/>
    </location>
</feature>
<feature type="compositionally biased region" description="Polar residues" evidence="1">
    <location>
        <begin position="1"/>
        <end position="12"/>
    </location>
</feature>
<feature type="compositionally biased region" description="Low complexity" evidence="1">
    <location>
        <begin position="545"/>
        <end position="577"/>
    </location>
</feature>
<feature type="compositionally biased region" description="Basic and acidic residues" evidence="1">
    <location>
        <begin position="582"/>
        <end position="598"/>
    </location>
</feature>
<name>A0A1D1XLJ3_9ARAE</name>
<feature type="compositionally biased region" description="Low complexity" evidence="1">
    <location>
        <begin position="616"/>
        <end position="626"/>
    </location>
</feature>